<sequence>MTKLRFAIIGCGSITKHRHAPETKQNSNVNLVAVCDKNINNAQTIAKMFDVENVYDDYEKMLKEIKPDAVIVATPNYLHADATIKALKEGAHVLCEKPMATTEDECKMMLQTAKETGRFLMIAHNQRFNSAHKKAKEIIQSGELGKVLSFKTTFGHGGPESWSSDKPDTWFFHKDLAVFGAMGDLGVHKIDLMRFLLGEEFVEAAAFVTTLSKKYPNGQPIDVDDNAVCILKTQSGAIGTLTASWTYPGSEDNSTVIYCEKGSITLYADPKFSMIIRYANGQKAYFELDTMQTNERQTKSGVVDEFIDCILTNTPPKISGEEGLKTMKVVFACFESAKTGKIVRIDY</sequence>
<dbReference type="PANTHER" id="PTHR43377:SF1">
    <property type="entry name" value="BILIVERDIN REDUCTASE A"/>
    <property type="match status" value="1"/>
</dbReference>
<name>A0A7C5YZT2_9FIRM</name>
<dbReference type="AlphaFoldDB" id="A0A7C5YZT2"/>
<dbReference type="InterPro" id="IPR051450">
    <property type="entry name" value="Gfo/Idh/MocA_Oxidoreductases"/>
</dbReference>
<feature type="domain" description="Gfo/Idh/MocA-like oxidoreductase N-terminal" evidence="1">
    <location>
        <begin position="4"/>
        <end position="124"/>
    </location>
</feature>
<protein>
    <submittedName>
        <fullName evidence="3">Gfo/Idh/MocA family oxidoreductase</fullName>
    </submittedName>
</protein>
<organism evidence="3">
    <name type="scientific">Caldicellulosiruptor owensensis</name>
    <dbReference type="NCBI Taxonomy" id="55205"/>
    <lineage>
        <taxon>Bacteria</taxon>
        <taxon>Bacillati</taxon>
        <taxon>Bacillota</taxon>
        <taxon>Bacillota incertae sedis</taxon>
        <taxon>Caldicellulosiruptorales</taxon>
        <taxon>Caldicellulosiruptoraceae</taxon>
        <taxon>Caldicellulosiruptor</taxon>
    </lineage>
</organism>
<dbReference type="SUPFAM" id="SSF55347">
    <property type="entry name" value="Glyceraldehyde-3-phosphate dehydrogenase-like, C-terminal domain"/>
    <property type="match status" value="1"/>
</dbReference>
<evidence type="ECO:0000313" key="3">
    <source>
        <dbReference type="EMBL" id="HHS01351.1"/>
    </source>
</evidence>
<proteinExistence type="predicted"/>
<dbReference type="Pfam" id="PF22725">
    <property type="entry name" value="GFO_IDH_MocA_C3"/>
    <property type="match status" value="1"/>
</dbReference>
<feature type="domain" description="GFO/IDH/MocA-like oxidoreductase" evidence="2">
    <location>
        <begin position="133"/>
        <end position="264"/>
    </location>
</feature>
<evidence type="ECO:0000259" key="2">
    <source>
        <dbReference type="Pfam" id="PF22725"/>
    </source>
</evidence>
<dbReference type="InterPro" id="IPR055170">
    <property type="entry name" value="GFO_IDH_MocA-like_dom"/>
</dbReference>
<comment type="caution">
    <text evidence="3">The sequence shown here is derived from an EMBL/GenBank/DDBJ whole genome shotgun (WGS) entry which is preliminary data.</text>
</comment>
<dbReference type="InterPro" id="IPR000683">
    <property type="entry name" value="Gfo/Idh/MocA-like_OxRdtase_N"/>
</dbReference>
<dbReference type="PANTHER" id="PTHR43377">
    <property type="entry name" value="BILIVERDIN REDUCTASE A"/>
    <property type="match status" value="1"/>
</dbReference>
<dbReference type="Gene3D" id="3.40.50.720">
    <property type="entry name" value="NAD(P)-binding Rossmann-like Domain"/>
    <property type="match status" value="1"/>
</dbReference>
<dbReference type="InterPro" id="IPR036291">
    <property type="entry name" value="NAD(P)-bd_dom_sf"/>
</dbReference>
<dbReference type="InterPro" id="IPR008354">
    <property type="entry name" value="Glc-Fru_OxRdtase_bac"/>
</dbReference>
<dbReference type="EMBL" id="DRUZ01000031">
    <property type="protein sequence ID" value="HHS01351.1"/>
    <property type="molecule type" value="Genomic_DNA"/>
</dbReference>
<dbReference type="Gene3D" id="3.30.360.10">
    <property type="entry name" value="Dihydrodipicolinate Reductase, domain 2"/>
    <property type="match status" value="1"/>
</dbReference>
<gene>
    <name evidence="3" type="ORF">ENL71_02280</name>
</gene>
<dbReference type="GO" id="GO:0000166">
    <property type="term" value="F:nucleotide binding"/>
    <property type="evidence" value="ECO:0007669"/>
    <property type="project" value="InterPro"/>
</dbReference>
<accession>A0A7C5YZT2</accession>
<dbReference type="Pfam" id="PF01408">
    <property type="entry name" value="GFO_IDH_MocA"/>
    <property type="match status" value="1"/>
</dbReference>
<reference evidence="3" key="1">
    <citation type="journal article" date="2020" name="mSystems">
        <title>Genome- and Community-Level Interaction Insights into Carbon Utilization and Element Cycling Functions of Hydrothermarchaeota in Hydrothermal Sediment.</title>
        <authorList>
            <person name="Zhou Z."/>
            <person name="Liu Y."/>
            <person name="Xu W."/>
            <person name="Pan J."/>
            <person name="Luo Z.H."/>
            <person name="Li M."/>
        </authorList>
    </citation>
    <scope>NUCLEOTIDE SEQUENCE [LARGE SCALE GENOMIC DNA]</scope>
    <source>
        <strain evidence="3">SpSt-102</strain>
    </source>
</reference>
<evidence type="ECO:0000259" key="1">
    <source>
        <dbReference type="Pfam" id="PF01408"/>
    </source>
</evidence>
<dbReference type="SUPFAM" id="SSF51735">
    <property type="entry name" value="NAD(P)-binding Rossmann-fold domains"/>
    <property type="match status" value="1"/>
</dbReference>
<dbReference type="PRINTS" id="PR01775">
    <property type="entry name" value="GLFROXRDTASE"/>
</dbReference>